<reference evidence="12" key="1">
    <citation type="journal article" date="2021" name="J. Neurophysiol.">
        <title>Gene transcription changes in a locust model of noise-induced deafness.</title>
        <authorList>
            <person name="French A.S."/>
            <person name="Warren B."/>
        </authorList>
    </citation>
    <scope>NUCLEOTIDE SEQUENCE</scope>
</reference>
<keyword evidence="6 8" id="KW-0472">Membrane</keyword>
<feature type="domain" description="CSC1/OSCA1-like N-terminal transmembrane" evidence="10">
    <location>
        <begin position="44"/>
        <end position="204"/>
    </location>
</feature>
<feature type="domain" description="CSC1/OSCA1-like 7TM region" evidence="9">
    <location>
        <begin position="420"/>
        <end position="676"/>
    </location>
</feature>
<evidence type="ECO:0000259" key="10">
    <source>
        <dbReference type="Pfam" id="PF13967"/>
    </source>
</evidence>
<feature type="domain" description="CSC1/OSCA1-like cytosolic" evidence="11">
    <location>
        <begin position="228"/>
        <end position="407"/>
    </location>
</feature>
<dbReference type="InterPro" id="IPR032880">
    <property type="entry name" value="CSC1/OSCA1-like_N"/>
</dbReference>
<evidence type="ECO:0000256" key="1">
    <source>
        <dbReference type="ARBA" id="ARBA00004141"/>
    </source>
</evidence>
<proteinExistence type="evidence at transcript level"/>
<feature type="transmembrane region" description="Helical" evidence="8">
    <location>
        <begin position="147"/>
        <end position="167"/>
    </location>
</feature>
<feature type="transmembrane region" description="Helical" evidence="8">
    <location>
        <begin position="654"/>
        <end position="681"/>
    </location>
</feature>
<comment type="similarity">
    <text evidence="2">Belongs to the CSC1 (TC 1.A.17) family.</text>
</comment>
<evidence type="ECO:0000256" key="8">
    <source>
        <dbReference type="SAM" id="Phobius"/>
    </source>
</evidence>
<sequence length="818" mass="93261">MVRFFGETLFSETGQPDGAESCAYYNKTTKRIITSVYEGIPENFLLNFLGWALLLLLFAILRKRAWNYGRLALVQKTEERWTQLFYARTDEMNTSTEADSLASLDSSVLIDKGFCSWFTALFRLKDENILQKCGPDAVQYLSFQRHIIFYLSVVMVISLAVVLPVNFQGNLGGDEETFGHTTLSNLDPSSPYLWIHVTLAILYLPLGIIVMRRFSVTMRFEESDTAVSRTLMITNIPRKFCDSADIRRHFQEAHPDVEVDEVQLAYDITRVSALEKQREKAYQAKLYCENYLKTKNERLLMRPYACGSICCCDSCCPPVDALEYYTEEEANLREKVDTERNAALRRPVGVAFVTLASTDAAQKVFEEHKATLQCASNPPHSTLSKQLRISEWRVQFTPSPKDIFWENLSVQSNYWYIKATLVNFFLFFALFFLTTPAIMVKMMETFHVSDEIGKMSPVLSEFLPTLLLWTASALLPVIVAYSDQWLSHWTRSEQNHSIMRKTFIFLLFMVLILPSLGLTSAQAFVEWTLSRNETYRWKCVFLPDKGAFFVNYVITSAFIGTALELIRFPELIMYAVRLCWSRSKAESASVRKAIFYEFPFGVQYAWTLLIFATTVIYSLPCPLITPCGLLYMVLKHFVDRYNIYWAYGPSKISSRIHASAINIVIFSISLLQLSFVMLSYIRNGFRDITIYSAVGFFITMVFLWTQVVFHCCKGFSPISYQNGTHNNWQSPSSSTHTSPEHNSGNGTVYTSQHRFVPAVLRPSVLRQPDVVSVQTPAEGISVLRRTYGTGSPDGPAALTSPDHILLYQDYEGGHGAEV</sequence>
<dbReference type="InterPro" id="IPR027815">
    <property type="entry name" value="CSC1/OSCA1-like_cyt"/>
</dbReference>
<dbReference type="PANTHER" id="PTHR13018:SF5">
    <property type="entry name" value="RE44586P"/>
    <property type="match status" value="1"/>
</dbReference>
<dbReference type="EMBL" id="MW962505">
    <property type="protein sequence ID" value="QVD39271.1"/>
    <property type="molecule type" value="mRNA"/>
</dbReference>
<feature type="transmembrane region" description="Helical" evidence="8">
    <location>
        <begin position="688"/>
        <end position="709"/>
    </location>
</feature>
<feature type="transmembrane region" description="Helical" evidence="8">
    <location>
        <begin position="462"/>
        <end position="482"/>
    </location>
</feature>
<comment type="subcellular location">
    <subcellularLocation>
        <location evidence="1">Membrane</location>
        <topology evidence="1">Multi-pass membrane protein</topology>
    </subcellularLocation>
</comment>
<keyword evidence="5 8" id="KW-1133">Transmembrane helix</keyword>
<dbReference type="InterPro" id="IPR003864">
    <property type="entry name" value="CSC1/OSCA1-like_7TM"/>
</dbReference>
<dbReference type="GO" id="GO:0005886">
    <property type="term" value="C:plasma membrane"/>
    <property type="evidence" value="ECO:0007669"/>
    <property type="project" value="TreeGrafter"/>
</dbReference>
<evidence type="ECO:0000256" key="6">
    <source>
        <dbReference type="ARBA" id="ARBA00023136"/>
    </source>
</evidence>
<dbReference type="Pfam" id="PF02714">
    <property type="entry name" value="RSN1_7TM"/>
    <property type="match status" value="1"/>
</dbReference>
<keyword evidence="4 8" id="KW-0812">Transmembrane</keyword>
<feature type="region of interest" description="Disordered" evidence="7">
    <location>
        <begin position="727"/>
        <end position="747"/>
    </location>
</feature>
<feature type="transmembrane region" description="Helical" evidence="8">
    <location>
        <begin position="545"/>
        <end position="566"/>
    </location>
</feature>
<name>A0A8E5JSV8_SCHGR</name>
<evidence type="ECO:0000256" key="4">
    <source>
        <dbReference type="ARBA" id="ARBA00022692"/>
    </source>
</evidence>
<evidence type="ECO:0000313" key="12">
    <source>
        <dbReference type="EMBL" id="QVD39271.1"/>
    </source>
</evidence>
<feature type="transmembrane region" description="Helical" evidence="8">
    <location>
        <begin position="44"/>
        <end position="61"/>
    </location>
</feature>
<organism evidence="12">
    <name type="scientific">Schistocerca gregaria</name>
    <name type="common">Desert locust</name>
    <name type="synonym">Gryllus gregarius</name>
    <dbReference type="NCBI Taxonomy" id="7010"/>
    <lineage>
        <taxon>Eukaryota</taxon>
        <taxon>Metazoa</taxon>
        <taxon>Ecdysozoa</taxon>
        <taxon>Arthropoda</taxon>
        <taxon>Hexapoda</taxon>
        <taxon>Insecta</taxon>
        <taxon>Pterygota</taxon>
        <taxon>Neoptera</taxon>
        <taxon>Polyneoptera</taxon>
        <taxon>Orthoptera</taxon>
        <taxon>Caelifera</taxon>
        <taxon>Acrididea</taxon>
        <taxon>Acridomorpha</taxon>
        <taxon>Acridoidea</taxon>
        <taxon>Acrididae</taxon>
        <taxon>Cyrtacanthacridinae</taxon>
        <taxon>Schistocerca</taxon>
    </lineage>
</organism>
<protein>
    <submittedName>
        <fullName evidence="12">Calcium permeable stress-gated cation channel</fullName>
    </submittedName>
</protein>
<dbReference type="AlphaFoldDB" id="A0A8E5JSV8"/>
<evidence type="ECO:0000256" key="3">
    <source>
        <dbReference type="ARBA" id="ARBA00022448"/>
    </source>
</evidence>
<dbReference type="InterPro" id="IPR045122">
    <property type="entry name" value="Csc1-like"/>
</dbReference>
<feature type="transmembrane region" description="Helical" evidence="8">
    <location>
        <begin position="421"/>
        <end position="442"/>
    </location>
</feature>
<keyword evidence="3" id="KW-0813">Transport</keyword>
<feature type="compositionally biased region" description="Low complexity" evidence="7">
    <location>
        <begin position="730"/>
        <end position="743"/>
    </location>
</feature>
<dbReference type="OrthoDB" id="1689567at2759"/>
<evidence type="ECO:0000256" key="2">
    <source>
        <dbReference type="ARBA" id="ARBA00007779"/>
    </source>
</evidence>
<accession>A0A8E5JSV8</accession>
<feature type="transmembrane region" description="Helical" evidence="8">
    <location>
        <begin position="503"/>
        <end position="525"/>
    </location>
</feature>
<dbReference type="Pfam" id="PF14703">
    <property type="entry name" value="PHM7_cyt"/>
    <property type="match status" value="1"/>
</dbReference>
<evidence type="ECO:0000259" key="9">
    <source>
        <dbReference type="Pfam" id="PF02714"/>
    </source>
</evidence>
<dbReference type="GO" id="GO:0005227">
    <property type="term" value="F:calcium-activated cation channel activity"/>
    <property type="evidence" value="ECO:0007669"/>
    <property type="project" value="InterPro"/>
</dbReference>
<evidence type="ECO:0000256" key="5">
    <source>
        <dbReference type="ARBA" id="ARBA00022989"/>
    </source>
</evidence>
<dbReference type="PANTHER" id="PTHR13018">
    <property type="entry name" value="PROBABLE MEMBRANE PROTEIN DUF221-RELATED"/>
    <property type="match status" value="1"/>
</dbReference>
<evidence type="ECO:0000259" key="11">
    <source>
        <dbReference type="Pfam" id="PF14703"/>
    </source>
</evidence>
<feature type="transmembrane region" description="Helical" evidence="8">
    <location>
        <begin position="192"/>
        <end position="211"/>
    </location>
</feature>
<evidence type="ECO:0000256" key="7">
    <source>
        <dbReference type="SAM" id="MobiDB-lite"/>
    </source>
</evidence>
<dbReference type="Pfam" id="PF13967">
    <property type="entry name" value="RSN1_TM"/>
    <property type="match status" value="1"/>
</dbReference>